<evidence type="ECO:0000313" key="4">
    <source>
        <dbReference type="Proteomes" id="UP000230066"/>
    </source>
</evidence>
<organism evidence="3 4">
    <name type="scientific">Fasciola hepatica</name>
    <name type="common">Liver fluke</name>
    <dbReference type="NCBI Taxonomy" id="6192"/>
    <lineage>
        <taxon>Eukaryota</taxon>
        <taxon>Metazoa</taxon>
        <taxon>Spiralia</taxon>
        <taxon>Lophotrochozoa</taxon>
        <taxon>Platyhelminthes</taxon>
        <taxon>Trematoda</taxon>
        <taxon>Digenea</taxon>
        <taxon>Plagiorchiida</taxon>
        <taxon>Echinostomata</taxon>
        <taxon>Echinostomatoidea</taxon>
        <taxon>Fasciolidae</taxon>
        <taxon>Fasciola</taxon>
    </lineage>
</organism>
<dbReference type="GO" id="GO:0017128">
    <property type="term" value="F:phospholipid scramblase activity"/>
    <property type="evidence" value="ECO:0007669"/>
    <property type="project" value="InterPro"/>
</dbReference>
<name>A0A4E0RU04_FASHE</name>
<dbReference type="Pfam" id="PF03803">
    <property type="entry name" value="Scramblase"/>
    <property type="match status" value="1"/>
</dbReference>
<comment type="cofactor">
    <cofactor evidence="2">
        <name>Ca(2+)</name>
        <dbReference type="ChEBI" id="CHEBI:29108"/>
    </cofactor>
</comment>
<dbReference type="InterPro" id="IPR025659">
    <property type="entry name" value="Tubby-like_C"/>
</dbReference>
<protein>
    <recommendedName>
        <fullName evidence="2">Phospholipid scramblase</fullName>
    </recommendedName>
</protein>
<dbReference type="PANTHER" id="PTHR23248">
    <property type="entry name" value="PHOSPHOLIPID SCRAMBLASE-RELATED"/>
    <property type="match status" value="1"/>
</dbReference>
<evidence type="ECO:0000256" key="1">
    <source>
        <dbReference type="ARBA" id="ARBA00005350"/>
    </source>
</evidence>
<dbReference type="Proteomes" id="UP000230066">
    <property type="component" value="Unassembled WGS sequence"/>
</dbReference>
<dbReference type="EMBL" id="JXXN02001682">
    <property type="protein sequence ID" value="THD24287.1"/>
    <property type="molecule type" value="Genomic_DNA"/>
</dbReference>
<keyword evidence="2" id="KW-0564">Palmitate</keyword>
<keyword evidence="2" id="KW-0449">Lipoprotein</keyword>
<sequence>MSDNLPPVGGNLSASGDAPTLYPSVYAGLSQPPPGVAHSGGFSYSAGGNGGFTPEGYGLRPPTKAYGESAKYGSQHKFGYGSHQCPPAVWMPRPTVPNCPAGLEYLTQVNQLLIKQKIELLEMLTNVETSNQYVCMNTMGQTIYHCREESNFCMRQCCKSGRAFTMHIHDNTGTEVIRVNRPYKYTCLSQCFSCMDCCQDEVEVEAPIGYVVGYVKQIMTDCTVRFQVQDAHRNSVLQIRGPSYCYCSCFGQDIPFVVTSVDGVSEIGRITKQWSNIMQELLTDADNFGVTFPLDLDVRVKATLLGAVFLIDFMFFEHNEQNNNE</sequence>
<proteinExistence type="inferred from homology"/>
<reference evidence="3" key="1">
    <citation type="submission" date="2019-03" db="EMBL/GenBank/DDBJ databases">
        <title>Improved annotation for the trematode Fasciola hepatica.</title>
        <authorList>
            <person name="Choi Y.-J."/>
            <person name="Martin J."/>
            <person name="Mitreva M."/>
        </authorList>
    </citation>
    <scope>NUCLEOTIDE SEQUENCE [LARGE SCALE GENOMIC DNA]</scope>
</reference>
<dbReference type="AlphaFoldDB" id="A0A4E0RU04"/>
<evidence type="ECO:0000256" key="2">
    <source>
        <dbReference type="RuleBase" id="RU363116"/>
    </source>
</evidence>
<comment type="function">
    <text evidence="2">May mediate accelerated ATP-independent bidirectional transbilayer migration of phospholipids upon binding calcium ions that results in a loss of phospholipid asymmetry in the plasma membrane.</text>
</comment>
<evidence type="ECO:0000313" key="3">
    <source>
        <dbReference type="EMBL" id="THD24287.1"/>
    </source>
</evidence>
<dbReference type="PANTHER" id="PTHR23248:SF63">
    <property type="entry name" value="PHOSPHOLIPID SCRAMBLASE"/>
    <property type="match status" value="1"/>
</dbReference>
<keyword evidence="4" id="KW-1185">Reference proteome</keyword>
<gene>
    <name evidence="3" type="ORF">D915_004904</name>
</gene>
<dbReference type="SUPFAM" id="SSF54518">
    <property type="entry name" value="Tubby C-terminal domain-like"/>
    <property type="match status" value="1"/>
</dbReference>
<dbReference type="GO" id="GO:0005886">
    <property type="term" value="C:plasma membrane"/>
    <property type="evidence" value="ECO:0007669"/>
    <property type="project" value="TreeGrafter"/>
</dbReference>
<accession>A0A4E0RU04</accession>
<comment type="caution">
    <text evidence="3">The sequence shown here is derived from an EMBL/GenBank/DDBJ whole genome shotgun (WGS) entry which is preliminary data.</text>
</comment>
<comment type="similarity">
    <text evidence="1 2">Belongs to the phospholipid scramblase family.</text>
</comment>
<dbReference type="InterPro" id="IPR005552">
    <property type="entry name" value="Scramblase"/>
</dbReference>
<keyword evidence="2" id="KW-0106">Calcium</keyword>